<dbReference type="InterPro" id="IPR023214">
    <property type="entry name" value="HAD_sf"/>
</dbReference>
<dbReference type="GO" id="GO:0046872">
    <property type="term" value="F:metal ion binding"/>
    <property type="evidence" value="ECO:0007669"/>
    <property type="project" value="UniProtKB-KW"/>
</dbReference>
<evidence type="ECO:0000256" key="2">
    <source>
        <dbReference type="ARBA" id="ARBA00022692"/>
    </source>
</evidence>
<feature type="transmembrane region" description="Helical" evidence="8">
    <location>
        <begin position="714"/>
        <end position="736"/>
    </location>
</feature>
<dbReference type="NCBIfam" id="TIGR01494">
    <property type="entry name" value="ATPase_P-type"/>
    <property type="match status" value="2"/>
</dbReference>
<dbReference type="SUPFAM" id="SSF81660">
    <property type="entry name" value="Metal cation-transporting ATPase, ATP-binding domain N"/>
    <property type="match status" value="1"/>
</dbReference>
<keyword evidence="12" id="KW-1185">Reference proteome</keyword>
<dbReference type="PRINTS" id="PR00119">
    <property type="entry name" value="CATATPASE"/>
</dbReference>
<dbReference type="Pfam" id="PF13246">
    <property type="entry name" value="Cation_ATPase"/>
    <property type="match status" value="1"/>
</dbReference>
<comment type="subcellular location">
    <subcellularLocation>
        <location evidence="1">Endomembrane system</location>
        <topology evidence="1">Multi-pass membrane protein</topology>
    </subcellularLocation>
</comment>
<evidence type="ECO:0000256" key="8">
    <source>
        <dbReference type="SAM" id="Phobius"/>
    </source>
</evidence>
<feature type="transmembrane region" description="Helical" evidence="8">
    <location>
        <begin position="169"/>
        <end position="191"/>
    </location>
</feature>
<dbReference type="Pfam" id="PF00689">
    <property type="entry name" value="Cation_ATPase_C"/>
    <property type="match status" value="1"/>
</dbReference>
<feature type="coiled-coil region" evidence="7">
    <location>
        <begin position="431"/>
        <end position="458"/>
    </location>
</feature>
<evidence type="ECO:0000256" key="7">
    <source>
        <dbReference type="SAM" id="Coils"/>
    </source>
</evidence>
<dbReference type="GO" id="GO:0005886">
    <property type="term" value="C:plasma membrane"/>
    <property type="evidence" value="ECO:0007669"/>
    <property type="project" value="TreeGrafter"/>
</dbReference>
<dbReference type="PANTHER" id="PTHR24093:SF369">
    <property type="entry name" value="CALCIUM-TRANSPORTING ATPASE"/>
    <property type="match status" value="1"/>
</dbReference>
<keyword evidence="4" id="KW-0460">Magnesium</keyword>
<keyword evidence="5 8" id="KW-1133">Transmembrane helix</keyword>
<evidence type="ECO:0000256" key="6">
    <source>
        <dbReference type="ARBA" id="ARBA00023136"/>
    </source>
</evidence>
<feature type="coiled-coil region" evidence="7">
    <location>
        <begin position="309"/>
        <end position="336"/>
    </location>
</feature>
<keyword evidence="7" id="KW-0175">Coiled coil</keyword>
<dbReference type="SUPFAM" id="SSF56784">
    <property type="entry name" value="HAD-like"/>
    <property type="match status" value="1"/>
</dbReference>
<dbReference type="SUPFAM" id="SSF81653">
    <property type="entry name" value="Calcium ATPase, transduction domain A"/>
    <property type="match status" value="1"/>
</dbReference>
<dbReference type="Gene3D" id="3.40.1110.10">
    <property type="entry name" value="Calcium-transporting ATPase, cytoplasmic domain N"/>
    <property type="match status" value="1"/>
</dbReference>
<reference evidence="11 12" key="1">
    <citation type="submission" date="2014-06" db="EMBL/GenBank/DDBJ databases">
        <authorList>
            <person name="Swart Estienne"/>
        </authorList>
    </citation>
    <scope>NUCLEOTIDE SEQUENCE [LARGE SCALE GENOMIC DNA]</scope>
    <source>
        <strain evidence="11 12">130c</strain>
    </source>
</reference>
<feature type="transmembrane region" description="Helical" evidence="8">
    <location>
        <begin position="22"/>
        <end position="42"/>
    </location>
</feature>
<feature type="transmembrane region" description="Helical" evidence="8">
    <location>
        <begin position="835"/>
        <end position="854"/>
    </location>
</feature>
<dbReference type="Pfam" id="PF00122">
    <property type="entry name" value="E1-E2_ATPase"/>
    <property type="match status" value="1"/>
</dbReference>
<sequence length="944" mass="107652">MAVVLETLEANLDNQANLQRKGMIMVITTIIIIATLSAVEYFKQRQFLNIAIQRNNRQVLTLRSGETKSISIYDLLVGDVVYLKLGDKIFANCLIIEGDDIRAKEKIGIEENQIIEKSVENDPILIKGSSLITGQCLAIVCQVDQSQNDSDEQEEVNLILKRVINKQEIFSGLFAIDIVNYILIILALLLITLPENLPSIVHTILAFSVDLMKQDNCIIKSVEALETMGSVNEILTDKTGVITESIMNVTQIFSEGKLNKNLNELQIKTQDLILQCLSYNSNSHILIDNKSGEEQRIGNQTECGLLAFVNNNLNRLRRKERSYNDLKQKYKVIKQIPFNPESKKMTVALELVPGQTIRIFSKGATENLINIDCSQYLDKRNELVYLDLSKREKIKDNVIKQLTQGGLRTIAIGYKDISFDEYQRLILKDQLMNERANMEENELMRNEIEEELGQIDNDQNYQIEQIMKYRKAKKRLPKQDLKLDQGLILLAIIGLKDPLRQGIQSAVQKCQQAHVTVRMVTGDNIDTAIAVAKEAGIIPSGGLVGEIKNKSNSSRYRCLTGPQFRKHIGGLRQEIMAGITKEVVNDVHAFREISKELRVLARSSPIDKYMLTTGLKNEGFVVAITGGISSDSEALQQANVGFALNKNGTDIAKDASDMIILNDNFSSLVSSIKYGRNIYRNVRRYIQYTMTTTITITGLLTITSLTTGRSPFNFFQLCWIFIISSILAPLFLVSEAPSEDIVKGKPQSRNEQIVNPYMWRNVILTSIIEILIFTVIIVYPEFISYILRDEVFTLRNQCSLIFDIYVFMLLFNMISLRSVNNSDRFKLFQMRNKQIYFYIFIFVMAFQLGSVHMFDQYFKCKQLTLQEHAICFGIGLIKFILGLIVKYIPAKLFEGFKIDQQIVILDESPKNRLRKQLSKLNYSFTKKHKVYDNHSLFSYKEELN</sequence>
<dbReference type="GO" id="GO:0005524">
    <property type="term" value="F:ATP binding"/>
    <property type="evidence" value="ECO:0007669"/>
    <property type="project" value="InterPro"/>
</dbReference>
<evidence type="ECO:0000313" key="11">
    <source>
        <dbReference type="EMBL" id="CDW79999.1"/>
    </source>
</evidence>
<feature type="transmembrane region" description="Helical" evidence="8">
    <location>
        <begin position="866"/>
        <end position="888"/>
    </location>
</feature>
<evidence type="ECO:0000256" key="4">
    <source>
        <dbReference type="ARBA" id="ARBA00022842"/>
    </source>
</evidence>
<dbReference type="InterPro" id="IPR006068">
    <property type="entry name" value="ATPase_P-typ_cation-transptr_C"/>
</dbReference>
<dbReference type="GO" id="GO:0016887">
    <property type="term" value="F:ATP hydrolysis activity"/>
    <property type="evidence" value="ECO:0007669"/>
    <property type="project" value="InterPro"/>
</dbReference>
<name>A0A078ACT3_STYLE</name>
<dbReference type="GO" id="GO:0005388">
    <property type="term" value="F:P-type calcium transporter activity"/>
    <property type="evidence" value="ECO:0007669"/>
    <property type="project" value="TreeGrafter"/>
</dbReference>
<dbReference type="SUPFAM" id="SSF81665">
    <property type="entry name" value="Calcium ATPase, transmembrane domain M"/>
    <property type="match status" value="1"/>
</dbReference>
<dbReference type="PANTHER" id="PTHR24093">
    <property type="entry name" value="CATION TRANSPORTING ATPASE"/>
    <property type="match status" value="1"/>
</dbReference>
<dbReference type="InterPro" id="IPR059000">
    <property type="entry name" value="ATPase_P-type_domA"/>
</dbReference>
<feature type="domain" description="P-type ATPase A" evidence="9">
    <location>
        <begin position="56"/>
        <end position="145"/>
    </location>
</feature>
<evidence type="ECO:0000256" key="5">
    <source>
        <dbReference type="ARBA" id="ARBA00022989"/>
    </source>
</evidence>
<keyword evidence="3" id="KW-0479">Metal-binding</keyword>
<protein>
    <submittedName>
        <fullName evidence="11">Calcium-translocating P-type pmca-type family protein</fullName>
    </submittedName>
</protein>
<evidence type="ECO:0000259" key="9">
    <source>
        <dbReference type="Pfam" id="PF00122"/>
    </source>
</evidence>
<keyword evidence="2 8" id="KW-0812">Transmembrane</keyword>
<dbReference type="GO" id="GO:0012505">
    <property type="term" value="C:endomembrane system"/>
    <property type="evidence" value="ECO:0007669"/>
    <property type="project" value="UniProtKB-SubCell"/>
</dbReference>
<evidence type="ECO:0000256" key="1">
    <source>
        <dbReference type="ARBA" id="ARBA00004127"/>
    </source>
</evidence>
<accession>A0A078ACT3</accession>
<evidence type="ECO:0000259" key="10">
    <source>
        <dbReference type="Pfam" id="PF00689"/>
    </source>
</evidence>
<dbReference type="AlphaFoldDB" id="A0A078ACT3"/>
<evidence type="ECO:0000313" key="12">
    <source>
        <dbReference type="Proteomes" id="UP000039865"/>
    </source>
</evidence>
<dbReference type="Proteomes" id="UP000039865">
    <property type="component" value="Unassembled WGS sequence"/>
</dbReference>
<dbReference type="InterPro" id="IPR001757">
    <property type="entry name" value="P_typ_ATPase"/>
</dbReference>
<dbReference type="Gene3D" id="1.20.1110.10">
    <property type="entry name" value="Calcium-transporting ATPase, transmembrane domain"/>
    <property type="match status" value="1"/>
</dbReference>
<dbReference type="Gene3D" id="2.70.150.10">
    <property type="entry name" value="Calcium-transporting ATPase, cytoplasmic transduction domain A"/>
    <property type="match status" value="1"/>
</dbReference>
<dbReference type="InterPro" id="IPR036412">
    <property type="entry name" value="HAD-like_sf"/>
</dbReference>
<feature type="transmembrane region" description="Helical" evidence="8">
    <location>
        <begin position="757"/>
        <end position="779"/>
    </location>
</feature>
<dbReference type="InParanoid" id="A0A078ACT3"/>
<keyword evidence="6 8" id="KW-0472">Membrane</keyword>
<dbReference type="OrthoDB" id="3352408at2759"/>
<proteinExistence type="predicted"/>
<evidence type="ECO:0000256" key="3">
    <source>
        <dbReference type="ARBA" id="ARBA00022723"/>
    </source>
</evidence>
<dbReference type="InterPro" id="IPR023299">
    <property type="entry name" value="ATPase_P-typ_cyto_dom_N"/>
</dbReference>
<gene>
    <name evidence="11" type="primary">Contig15993.g17042</name>
    <name evidence="11" type="ORF">STYLEM_8991</name>
</gene>
<feature type="domain" description="Cation-transporting P-type ATPase C-terminal" evidence="10">
    <location>
        <begin position="710"/>
        <end position="888"/>
    </location>
</feature>
<dbReference type="EMBL" id="CCKQ01008537">
    <property type="protein sequence ID" value="CDW79999.1"/>
    <property type="molecule type" value="Genomic_DNA"/>
</dbReference>
<dbReference type="InterPro" id="IPR008250">
    <property type="entry name" value="ATPase_P-typ_transduc_dom_A_sf"/>
</dbReference>
<dbReference type="InterPro" id="IPR023298">
    <property type="entry name" value="ATPase_P-typ_TM_dom_sf"/>
</dbReference>
<dbReference type="Gene3D" id="3.40.50.1000">
    <property type="entry name" value="HAD superfamily/HAD-like"/>
    <property type="match status" value="1"/>
</dbReference>
<organism evidence="11 12">
    <name type="scientific">Stylonychia lemnae</name>
    <name type="common">Ciliate</name>
    <dbReference type="NCBI Taxonomy" id="5949"/>
    <lineage>
        <taxon>Eukaryota</taxon>
        <taxon>Sar</taxon>
        <taxon>Alveolata</taxon>
        <taxon>Ciliophora</taxon>
        <taxon>Intramacronucleata</taxon>
        <taxon>Spirotrichea</taxon>
        <taxon>Stichotrichia</taxon>
        <taxon>Sporadotrichida</taxon>
        <taxon>Oxytrichidae</taxon>
        <taxon>Stylonychinae</taxon>
        <taxon>Stylonychia</taxon>
    </lineage>
</organism>
<feature type="transmembrane region" description="Helical" evidence="8">
    <location>
        <begin position="794"/>
        <end position="814"/>
    </location>
</feature>